<dbReference type="PANTHER" id="PTHR31514:SF1">
    <property type="entry name" value="MUSCULAR LMNA-INTERACTING PROTEIN"/>
    <property type="match status" value="1"/>
</dbReference>
<accession>A0A4D9E9R9</accession>
<evidence type="ECO:0000313" key="2">
    <source>
        <dbReference type="EMBL" id="TFK06777.1"/>
    </source>
</evidence>
<dbReference type="EMBL" id="QXTE01000094">
    <property type="protein sequence ID" value="TFK06777.1"/>
    <property type="molecule type" value="Genomic_DNA"/>
</dbReference>
<evidence type="ECO:0000313" key="3">
    <source>
        <dbReference type="Proteomes" id="UP000297703"/>
    </source>
</evidence>
<gene>
    <name evidence="2" type="ORF">DR999_PMT10442</name>
</gene>
<feature type="region of interest" description="Disordered" evidence="1">
    <location>
        <begin position="274"/>
        <end position="325"/>
    </location>
</feature>
<sequence length="1076" mass="117837">MELEKHEKEISAKHTLKEKLTLHPTHHGQQFGKRDIQVTSPLSFLSTERVPSGESGTRPLTFTFVPSIGQLPTHFQVVDVYKFLVRTSEEPNNESSQEIINRSTVVSDDLALKSAIRQGSESTYHAGTSQKIFRPKGCKTSKGEMQESDLFKAEFVFITDSDEGDEETVSRNNVQQPSVSHGTGHARYQLLATSHISSGGESSKPHGDLNVPETQCAALSHSATRSPKQRQLTSPSTFDHLSHKPPAACLISPTKLKVECDIVNPKQVSSLEESYNKSQSAARSSKQDSPTCFQATAHSSPLYMPQRPPSVLNSPSSSTQFSNNLQMPNIATPKYVYKMSEFTASSVPSKSPNPVSYFPNSAGTPGSPGQPVSPCSSKRFNTFFATPVHITTHSLSPSPKPLSSPFYGSSSTICSVNEPCSRMSSSGNLLKSGIRSPLPTRLSLLTAILKSGPSQQRPLSSASCPPTFSPNSLRSSTLTIDQKFKTSPPTPKKSASSFSIRSNSPSQEEHWPSLFSHLPIHVPLSSKPISTPRARSLSPKKHLHARTLSPDSLYPLSSTISSYRKTVVSPLLQPKSSSMPPPVPRHSSSLNPALSPTKLLPYPVHKPQRPEKSRRVHTYSPTFTCKSYPLSSPANEKDTFSPNLEKCSSSSPNLLHPTYKSKEVSSQLSAQELNPVSLTPSNVSTRWSSSPANSTSPICPPYNIHSHSPQLNASSLHPKHRVYSSAARPKQLPTISVTPCRSPVPGQSPCTPLSRSRELSSPKSFSRPPDHESLKPKQYKIKTSYKAFAAIPTNTLLMEQKALEEPIKTEKVTEDTTLDTHSEMCSPAQLRQQTEELCAAIDQVLQDPLPMRRCESSPSSLHTSMDSDVGKMSATLQRAAGRETRYANLYLPTPSVTESQLTKPGVIRPGPVKTKILLKTEEPYQPNPFKKYLEETRDPDIEQDNAPLHPLYPTKLIPPTKSPLHPQSICHADCLTPGPFSHLSSILCDVHESSYRPYSHNALYNKPSHPIVPIPENEALSSKEFHSVAAPSKSDLSPTCESKKTSKGKLPDSESPLCSERFSLRVDMRDTPAKNS</sequence>
<feature type="region of interest" description="Disordered" evidence="1">
    <location>
        <begin position="711"/>
        <end position="777"/>
    </location>
</feature>
<dbReference type="InterPro" id="IPR029331">
    <property type="entry name" value="MLIP"/>
</dbReference>
<reference evidence="2 3" key="2">
    <citation type="submission" date="2019-04" db="EMBL/GenBank/DDBJ databases">
        <title>The genome sequence of big-headed turtle.</title>
        <authorList>
            <person name="Gong S."/>
        </authorList>
    </citation>
    <scope>NUCLEOTIDE SEQUENCE [LARGE SCALE GENOMIC DNA]</scope>
    <source>
        <strain evidence="2">DO16091913</strain>
        <tissue evidence="2">Muscle</tissue>
    </source>
</reference>
<feature type="region of interest" description="Disordered" evidence="1">
    <location>
        <begin position="572"/>
        <end position="618"/>
    </location>
</feature>
<proteinExistence type="predicted"/>
<feature type="region of interest" description="Disordered" evidence="1">
    <location>
        <begin position="630"/>
        <end position="692"/>
    </location>
</feature>
<comment type="caution">
    <text evidence="2">The sequence shown here is derived from an EMBL/GenBank/DDBJ whole genome shotgun (WGS) entry which is preliminary data.</text>
</comment>
<feature type="compositionally biased region" description="Basic and acidic residues" evidence="1">
    <location>
        <begin position="1041"/>
        <end position="1052"/>
    </location>
</feature>
<feature type="compositionally biased region" description="Polar residues" evidence="1">
    <location>
        <begin position="630"/>
        <end position="653"/>
    </location>
</feature>
<feature type="compositionally biased region" description="Polar residues" evidence="1">
    <location>
        <begin position="274"/>
        <end position="299"/>
    </location>
</feature>
<name>A0A4D9E9R9_9SAUR</name>
<feature type="region of interest" description="Disordered" evidence="1">
    <location>
        <begin position="162"/>
        <end position="184"/>
    </location>
</feature>
<feature type="compositionally biased region" description="Polar residues" evidence="1">
    <location>
        <begin position="453"/>
        <end position="480"/>
    </location>
</feature>
<feature type="region of interest" description="Disordered" evidence="1">
    <location>
        <begin position="453"/>
        <end position="505"/>
    </location>
</feature>
<feature type="region of interest" description="Disordered" evidence="1">
    <location>
        <begin position="218"/>
        <end position="245"/>
    </location>
</feature>
<dbReference type="Pfam" id="PF15274">
    <property type="entry name" value="MLIP"/>
    <property type="match status" value="1"/>
</dbReference>
<feature type="compositionally biased region" description="Basic and acidic residues" evidence="1">
    <location>
        <begin position="1062"/>
        <end position="1076"/>
    </location>
</feature>
<keyword evidence="3" id="KW-1185">Reference proteome</keyword>
<dbReference type="OrthoDB" id="9907594at2759"/>
<feature type="compositionally biased region" description="Polar residues" evidence="1">
    <location>
        <begin position="221"/>
        <end position="239"/>
    </location>
</feature>
<dbReference type="AlphaFoldDB" id="A0A4D9E9R9"/>
<protein>
    <submittedName>
        <fullName evidence="2">Lysosomal alpha-glucosidase</fullName>
    </submittedName>
</protein>
<feature type="compositionally biased region" description="Polar residues" evidence="1">
    <location>
        <begin position="170"/>
        <end position="181"/>
    </location>
</feature>
<reference evidence="2 3" key="1">
    <citation type="submission" date="2019-04" db="EMBL/GenBank/DDBJ databases">
        <title>Draft genome of the big-headed turtle Platysternon megacephalum.</title>
        <authorList>
            <person name="Gong S."/>
        </authorList>
    </citation>
    <scope>NUCLEOTIDE SEQUENCE [LARGE SCALE GENOMIC DNA]</scope>
    <source>
        <strain evidence="2">DO16091913</strain>
        <tissue evidence="2">Muscle</tissue>
    </source>
</reference>
<feature type="compositionally biased region" description="Basic and acidic residues" evidence="1">
    <location>
        <begin position="1"/>
        <end position="21"/>
    </location>
</feature>
<feature type="region of interest" description="Disordered" evidence="1">
    <location>
        <begin position="1"/>
        <end position="33"/>
    </location>
</feature>
<dbReference type="PANTHER" id="PTHR31514">
    <property type="entry name" value="MUSCULAR LMNA-INTERACTING PROTEIN MLIP"/>
    <property type="match status" value="1"/>
</dbReference>
<feature type="compositionally biased region" description="Polar residues" evidence="1">
    <location>
        <begin position="664"/>
        <end position="692"/>
    </location>
</feature>
<dbReference type="Proteomes" id="UP000297703">
    <property type="component" value="Unassembled WGS sequence"/>
</dbReference>
<organism evidence="2 3">
    <name type="scientific">Platysternon megacephalum</name>
    <name type="common">big-headed turtle</name>
    <dbReference type="NCBI Taxonomy" id="55544"/>
    <lineage>
        <taxon>Eukaryota</taxon>
        <taxon>Metazoa</taxon>
        <taxon>Chordata</taxon>
        <taxon>Craniata</taxon>
        <taxon>Vertebrata</taxon>
        <taxon>Euteleostomi</taxon>
        <taxon>Archelosauria</taxon>
        <taxon>Testudinata</taxon>
        <taxon>Testudines</taxon>
        <taxon>Cryptodira</taxon>
        <taxon>Durocryptodira</taxon>
        <taxon>Testudinoidea</taxon>
        <taxon>Platysternidae</taxon>
        <taxon>Platysternon</taxon>
    </lineage>
</organism>
<evidence type="ECO:0000256" key="1">
    <source>
        <dbReference type="SAM" id="MobiDB-lite"/>
    </source>
</evidence>
<feature type="region of interest" description="Disordered" evidence="1">
    <location>
        <begin position="1024"/>
        <end position="1076"/>
    </location>
</feature>
<feature type="compositionally biased region" description="Polar residues" evidence="1">
    <location>
        <begin position="311"/>
        <end position="325"/>
    </location>
</feature>